<organism evidence="2 3">
    <name type="scientific">Dreissena polymorpha</name>
    <name type="common">Zebra mussel</name>
    <name type="synonym">Mytilus polymorpha</name>
    <dbReference type="NCBI Taxonomy" id="45954"/>
    <lineage>
        <taxon>Eukaryota</taxon>
        <taxon>Metazoa</taxon>
        <taxon>Spiralia</taxon>
        <taxon>Lophotrochozoa</taxon>
        <taxon>Mollusca</taxon>
        <taxon>Bivalvia</taxon>
        <taxon>Autobranchia</taxon>
        <taxon>Heteroconchia</taxon>
        <taxon>Euheterodonta</taxon>
        <taxon>Imparidentia</taxon>
        <taxon>Neoheterodontei</taxon>
        <taxon>Myida</taxon>
        <taxon>Dreissenoidea</taxon>
        <taxon>Dreissenidae</taxon>
        <taxon>Dreissena</taxon>
    </lineage>
</organism>
<feature type="compositionally biased region" description="Basic residues" evidence="1">
    <location>
        <begin position="1"/>
        <end position="17"/>
    </location>
</feature>
<comment type="caution">
    <text evidence="2">The sequence shown here is derived from an EMBL/GenBank/DDBJ whole genome shotgun (WGS) entry which is preliminary data.</text>
</comment>
<dbReference type="InterPro" id="IPR011604">
    <property type="entry name" value="PDDEXK-like_dom_sf"/>
</dbReference>
<dbReference type="InterPro" id="IPR011335">
    <property type="entry name" value="Restrct_endonuc-II-like"/>
</dbReference>
<feature type="region of interest" description="Disordered" evidence="1">
    <location>
        <begin position="1"/>
        <end position="68"/>
    </location>
</feature>
<keyword evidence="3" id="KW-1185">Reference proteome</keyword>
<gene>
    <name evidence="2" type="ORF">DPMN_085151</name>
</gene>
<reference evidence="2" key="2">
    <citation type="submission" date="2020-11" db="EMBL/GenBank/DDBJ databases">
        <authorList>
            <person name="McCartney M.A."/>
            <person name="Auch B."/>
            <person name="Kono T."/>
            <person name="Mallez S."/>
            <person name="Becker A."/>
            <person name="Gohl D.M."/>
            <person name="Silverstein K.A.T."/>
            <person name="Koren S."/>
            <person name="Bechman K.B."/>
            <person name="Herman A."/>
            <person name="Abrahante J.E."/>
            <person name="Garbe J."/>
        </authorList>
    </citation>
    <scope>NUCLEOTIDE SEQUENCE</scope>
    <source>
        <strain evidence="2">Duluth1</strain>
        <tissue evidence="2">Whole animal</tissue>
    </source>
</reference>
<accession>A0A9D3YF59</accession>
<reference evidence="2" key="1">
    <citation type="journal article" date="2019" name="bioRxiv">
        <title>The Genome of the Zebra Mussel, Dreissena polymorpha: A Resource for Invasive Species Research.</title>
        <authorList>
            <person name="McCartney M.A."/>
            <person name="Auch B."/>
            <person name="Kono T."/>
            <person name="Mallez S."/>
            <person name="Zhang Y."/>
            <person name="Obille A."/>
            <person name="Becker A."/>
            <person name="Abrahante J.E."/>
            <person name="Garbe J."/>
            <person name="Badalamenti J.P."/>
            <person name="Herman A."/>
            <person name="Mangelson H."/>
            <person name="Liachko I."/>
            <person name="Sullivan S."/>
            <person name="Sone E.D."/>
            <person name="Koren S."/>
            <person name="Silverstein K.A.T."/>
            <person name="Beckman K.B."/>
            <person name="Gohl D.M."/>
        </authorList>
    </citation>
    <scope>NUCLEOTIDE SEQUENCE</scope>
    <source>
        <strain evidence="2">Duluth1</strain>
        <tissue evidence="2">Whole animal</tissue>
    </source>
</reference>
<name>A0A9D3YF59_DREPO</name>
<dbReference type="Gene3D" id="3.90.320.10">
    <property type="match status" value="1"/>
</dbReference>
<dbReference type="GO" id="GO:0006281">
    <property type="term" value="P:DNA repair"/>
    <property type="evidence" value="ECO:0007669"/>
    <property type="project" value="UniProtKB-ARBA"/>
</dbReference>
<protein>
    <recommendedName>
        <fullName evidence="4">YqaJ viral recombinase domain-containing protein</fullName>
    </recommendedName>
</protein>
<sequence length="1436" mass="164856">MTRKKSHLGRTKRRTGLHHTSEFLPPTTSPFRTAMKRKLTPMKSPIQQPFRSPLYKAKRKSHRELFKDNDNRDTNWVIDMNSQIQSDNAPNPMNDIFDKEENNNKCSATQTQNVTVENCTQTENDYASNILTNPNIANNIAKELKEMVDVVVEKLSLHSKLHLTLLTFFKLIVMDLFPLDNIALLLWSDVVRWFDTSNTTHMRYSEDTKLFWKIGWRLFGCRFVNFMAGFKNQSEYSLGISEKSKYSPKTSKINFAVPDIKVLRSFDRFKCDSQRDPGIYDDVISLLEQNAGHMSFCLTFDGKKLKQGLTQQFGDVDLIGFENGPTLMEKRSILQQTTEDLSVLSSQIRSQFDKKVPLKRLPDELKAQLKHFLLNMLKTVSTGKHEMEQIKRKKEYAKDKLMERSDETNWRNGKFGYAISAIIAYIYDIDTFVGKSEKVIREICVCVASLNGKLFVDDRNVSLENNSAFYAIDELQNVDENYSTRLIKQRTERWFELRASAKITGSTLYKGLGFDGLKNQKDYFEGQFCGVPSKTPSEYIANAMKHGQDNEINAVATLVGKILPVVLPDLVYCEEGCVVVHDECLNPFLVVSPDGSLRRDVSMKSSEYAVEIKCPIRDVHYEFPERYLLQCLSEIEALDVGKLIYLSWTDTFTSVFIVDRNKSLFAKAMQLANSLFGGSKIEMPTRLPDQIKLLKEEMHTCCKTIPLIGLFPSAVVGNPKTCSDQERTVYDMTCLLESVQDFHARRYELKREKASESIVFICSDLNRSWDKNTRYNVPVAWLTKGYSLDTQTMRQISEGVHMKCHAAGIHIPCQSFDGQWHNIVTRTIDNKPLTILQLQKDVWREVEQMRKQTIITKFREINTCPTWFVAQNDKFKRIIVSNYITDVPKIKLERNKPSTKENTIGGTHEIREDSNACIDVRDNSDIQTNSTEEDVVENEMLTTPYSVTDKDARCLLALLKSDKASNNKGQWDDKEEDHIKESMSMSMKLKCMRDVELKVLVRYFRKTRNLTLNETATKTRKLEELSGMLGLSKPETEKGSSKRSSKKQYHTKSLRDLAVKVLTTKVSKQALNCAYAEIIWNDQYIKWKSEAPVLDKISINETGISREWFYHPEFSTARNQLEVKCIDATHLLTRTRRKCCKGGLDGLSNSAWKRVARTGKTLLTPIMVDDITDPMSSAMAATHFSDKVESEMRQMGEIESADLCRDIRMWWEAEDCSGIPALERFRMRESLRKRLLSHVEFCKFPPPTMNVAGWPIQLWEALLSHIDAKTMLYELCHGGCYNVRAFSSLIGETFFSELVLHDKTGCGTVSAAEFGRFIGTATEQLHMRQDPDRKFFYRTSRSHVYGLTGSTESSTAQPTNSDGCNTQQQNDIIRKIRLKDHEFDIPKRKEPKRKFDTVSTSRNALQKGTLGVRWERARRNDSKMLLTSKMGIDIDP</sequence>
<feature type="region of interest" description="Disordered" evidence="1">
    <location>
        <begin position="1026"/>
        <end position="1049"/>
    </location>
</feature>
<proteinExistence type="predicted"/>
<dbReference type="Proteomes" id="UP000828390">
    <property type="component" value="Unassembled WGS sequence"/>
</dbReference>
<dbReference type="SUPFAM" id="SSF52980">
    <property type="entry name" value="Restriction endonuclease-like"/>
    <property type="match status" value="1"/>
</dbReference>
<evidence type="ECO:0008006" key="4">
    <source>
        <dbReference type="Google" id="ProtNLM"/>
    </source>
</evidence>
<evidence type="ECO:0000313" key="2">
    <source>
        <dbReference type="EMBL" id="KAH3697646.1"/>
    </source>
</evidence>
<evidence type="ECO:0000256" key="1">
    <source>
        <dbReference type="SAM" id="MobiDB-lite"/>
    </source>
</evidence>
<dbReference type="EMBL" id="JAIWYP010000016">
    <property type="protein sequence ID" value="KAH3697646.1"/>
    <property type="molecule type" value="Genomic_DNA"/>
</dbReference>
<evidence type="ECO:0000313" key="3">
    <source>
        <dbReference type="Proteomes" id="UP000828390"/>
    </source>
</evidence>